<protein>
    <recommendedName>
        <fullName evidence="3">Aconitate hydratase</fullName>
    </recommendedName>
</protein>
<dbReference type="AlphaFoldDB" id="A0A318LVF8"/>
<dbReference type="RefSeq" id="WP_110336441.1">
    <property type="nucleotide sequence ID" value="NZ_MASU01000005.1"/>
</dbReference>
<proteinExistence type="predicted"/>
<reference evidence="1 2" key="1">
    <citation type="submission" date="2016-07" db="EMBL/GenBank/DDBJ databases">
        <title>Draft genome sequence of Prauserella sp. YIM 121212, isolated from alkaline soil.</title>
        <authorList>
            <person name="Ruckert C."/>
            <person name="Albersmeier A."/>
            <person name="Jiang C.-L."/>
            <person name="Jiang Y."/>
            <person name="Kalinowski J."/>
            <person name="Schneider O."/>
            <person name="Winkler A."/>
            <person name="Zotchev S.B."/>
        </authorList>
    </citation>
    <scope>NUCLEOTIDE SEQUENCE [LARGE SCALE GENOMIC DNA]</scope>
    <source>
        <strain evidence="1 2">YIM 121212</strain>
    </source>
</reference>
<dbReference type="SUPFAM" id="SSF52016">
    <property type="entry name" value="LeuD/IlvD-like"/>
    <property type="match status" value="1"/>
</dbReference>
<comment type="caution">
    <text evidence="1">The sequence shown here is derived from an EMBL/GenBank/DDBJ whole genome shotgun (WGS) entry which is preliminary data.</text>
</comment>
<gene>
    <name evidence="1" type="ORF">BA062_13590</name>
</gene>
<evidence type="ECO:0008006" key="3">
    <source>
        <dbReference type="Google" id="ProtNLM"/>
    </source>
</evidence>
<dbReference type="EMBL" id="MASU01000005">
    <property type="protein sequence ID" value="PXY36427.1"/>
    <property type="molecule type" value="Genomic_DNA"/>
</dbReference>
<dbReference type="OrthoDB" id="5198609at2"/>
<name>A0A318LVF8_9PSEU</name>
<organism evidence="1 2">
    <name type="scientific">Prauserella flavalba</name>
    <dbReference type="NCBI Taxonomy" id="1477506"/>
    <lineage>
        <taxon>Bacteria</taxon>
        <taxon>Bacillati</taxon>
        <taxon>Actinomycetota</taxon>
        <taxon>Actinomycetes</taxon>
        <taxon>Pseudonocardiales</taxon>
        <taxon>Pseudonocardiaceae</taxon>
        <taxon>Prauserella</taxon>
    </lineage>
</organism>
<sequence>MGRRVPGENAGTLGLTGAEPFTVTGLTALAEGRVPEHVTVRAGDVEFRVRVRLDTAREADYYRHGGIMNYVLREIVEIASADRAW</sequence>
<evidence type="ECO:0000313" key="2">
    <source>
        <dbReference type="Proteomes" id="UP000247892"/>
    </source>
</evidence>
<evidence type="ECO:0000313" key="1">
    <source>
        <dbReference type="EMBL" id="PXY36427.1"/>
    </source>
</evidence>
<accession>A0A318LVF8</accession>
<dbReference type="Gene3D" id="3.20.19.10">
    <property type="entry name" value="Aconitase, domain 4"/>
    <property type="match status" value="1"/>
</dbReference>
<dbReference type="Proteomes" id="UP000247892">
    <property type="component" value="Unassembled WGS sequence"/>
</dbReference>
<keyword evidence="2" id="KW-1185">Reference proteome</keyword>
<dbReference type="InterPro" id="IPR015928">
    <property type="entry name" value="Aconitase/3IPM_dehydase_swvl"/>
</dbReference>